<name>A0A4Q0T0J1_9BACT</name>
<evidence type="ECO:0000256" key="3">
    <source>
        <dbReference type="ARBA" id="ARBA00012257"/>
    </source>
</evidence>
<evidence type="ECO:0000313" key="10">
    <source>
        <dbReference type="Proteomes" id="UP000289437"/>
    </source>
</evidence>
<evidence type="ECO:0000256" key="6">
    <source>
        <dbReference type="ARBA" id="ARBA00023239"/>
    </source>
</evidence>
<evidence type="ECO:0000256" key="1">
    <source>
        <dbReference type="ARBA" id="ARBA00001163"/>
    </source>
</evidence>
<feature type="signal peptide" evidence="7">
    <location>
        <begin position="1"/>
        <end position="27"/>
    </location>
</feature>
<keyword evidence="10" id="KW-1185">Reference proteome</keyword>
<dbReference type="Proteomes" id="UP000289437">
    <property type="component" value="Unassembled WGS sequence"/>
</dbReference>
<dbReference type="SUPFAM" id="SSF158694">
    <property type="entry name" value="UraD-Like"/>
    <property type="match status" value="1"/>
</dbReference>
<evidence type="ECO:0000256" key="5">
    <source>
        <dbReference type="ARBA" id="ARBA00022793"/>
    </source>
</evidence>
<comment type="pathway">
    <text evidence="2">Purine metabolism; urate degradation; (S)-allantoin from urate: step 3/3.</text>
</comment>
<dbReference type="EC" id="4.1.1.97" evidence="3"/>
<dbReference type="Pfam" id="PF09349">
    <property type="entry name" value="OHCU_decarbox"/>
    <property type="match status" value="1"/>
</dbReference>
<dbReference type="PANTHER" id="PTHR43466">
    <property type="entry name" value="2-OXO-4-HYDROXY-4-CARBOXY-5-UREIDOIMIDAZOLINE DECARBOXYLASE-RELATED"/>
    <property type="match status" value="1"/>
</dbReference>
<evidence type="ECO:0000259" key="8">
    <source>
        <dbReference type="Pfam" id="PF09349"/>
    </source>
</evidence>
<dbReference type="AlphaFoldDB" id="A0A4Q0T0J1"/>
<proteinExistence type="predicted"/>
<dbReference type="EMBL" id="RDSM01000003">
    <property type="protein sequence ID" value="RXH55011.1"/>
    <property type="molecule type" value="Genomic_DNA"/>
</dbReference>
<organism evidence="9 10">
    <name type="scientific">Granulicella sibirica</name>
    <dbReference type="NCBI Taxonomy" id="2479048"/>
    <lineage>
        <taxon>Bacteria</taxon>
        <taxon>Pseudomonadati</taxon>
        <taxon>Acidobacteriota</taxon>
        <taxon>Terriglobia</taxon>
        <taxon>Terriglobales</taxon>
        <taxon>Acidobacteriaceae</taxon>
        <taxon>Granulicella</taxon>
    </lineage>
</organism>
<protein>
    <recommendedName>
        <fullName evidence="3">2-oxo-4-hydroxy-4-carboxy-5-ureidoimidazoline decarboxylase</fullName>
        <ecNumber evidence="3">4.1.1.97</ecNumber>
    </recommendedName>
</protein>
<evidence type="ECO:0000313" key="9">
    <source>
        <dbReference type="EMBL" id="RXH55011.1"/>
    </source>
</evidence>
<dbReference type="GO" id="GO:0006144">
    <property type="term" value="P:purine nucleobase metabolic process"/>
    <property type="evidence" value="ECO:0007669"/>
    <property type="project" value="UniProtKB-KW"/>
</dbReference>
<evidence type="ECO:0000256" key="4">
    <source>
        <dbReference type="ARBA" id="ARBA00022631"/>
    </source>
</evidence>
<evidence type="ECO:0000256" key="7">
    <source>
        <dbReference type="SAM" id="SignalP"/>
    </source>
</evidence>
<dbReference type="GO" id="GO:0019628">
    <property type="term" value="P:urate catabolic process"/>
    <property type="evidence" value="ECO:0007669"/>
    <property type="project" value="TreeGrafter"/>
</dbReference>
<evidence type="ECO:0000256" key="2">
    <source>
        <dbReference type="ARBA" id="ARBA00004754"/>
    </source>
</evidence>
<comment type="caution">
    <text evidence="9">The sequence shown here is derived from an EMBL/GenBank/DDBJ whole genome shotgun (WGS) entry which is preliminary data.</text>
</comment>
<keyword evidence="5" id="KW-0210">Decarboxylase</keyword>
<dbReference type="NCBIfam" id="NF010372">
    <property type="entry name" value="PRK13798.1"/>
    <property type="match status" value="1"/>
</dbReference>
<keyword evidence="6" id="KW-0456">Lyase</keyword>
<accession>A0A4Q0T0J1</accession>
<feature type="chain" id="PRO_5020877785" description="2-oxo-4-hydroxy-4-carboxy-5-ureidoimidazoline decarboxylase" evidence="7">
    <location>
        <begin position="28"/>
        <end position="165"/>
    </location>
</feature>
<dbReference type="InterPro" id="IPR036778">
    <property type="entry name" value="OHCU_decarboxylase_sf"/>
</dbReference>
<dbReference type="Gene3D" id="1.10.3330.10">
    <property type="entry name" value="Oxo-4-hydroxy-4-carboxy-5-ureidoimidazoline decarboxylase"/>
    <property type="match status" value="1"/>
</dbReference>
<gene>
    <name evidence="9" type="ORF">GRAN_4115</name>
</gene>
<keyword evidence="7" id="KW-0732">Signal</keyword>
<dbReference type="PANTHER" id="PTHR43466:SF1">
    <property type="entry name" value="2-OXO-4-HYDROXY-4-CARBOXY-5-UREIDOIMIDAZOLINE DECARBOXYLASE-RELATED"/>
    <property type="match status" value="1"/>
</dbReference>
<dbReference type="InterPro" id="IPR018020">
    <property type="entry name" value="OHCU_decarboxylase"/>
</dbReference>
<sequence>MLNRWNALAPDAAAAAILPCCGSTAWAAGVAAARPVETADALYELSDVVWRELPREAWLEAFASHPRIGQKHAVATAQSLAWSDGEQSAANPDELAKAALAEGNRAYEDRFQRIFIVCATGRSATEMLAILHQRMKNDPETELLEAAEQQRQITQLRLRKWLEQD</sequence>
<dbReference type="NCBIfam" id="TIGR03180">
    <property type="entry name" value="UraD_2"/>
    <property type="match status" value="1"/>
</dbReference>
<dbReference type="InterPro" id="IPR017595">
    <property type="entry name" value="OHCU_decarboxylase-2"/>
</dbReference>
<keyword evidence="4" id="KW-0659">Purine metabolism</keyword>
<comment type="catalytic activity">
    <reaction evidence="1">
        <text>5-hydroxy-2-oxo-4-ureido-2,5-dihydro-1H-imidazole-5-carboxylate + H(+) = (S)-allantoin + CO2</text>
        <dbReference type="Rhea" id="RHEA:26301"/>
        <dbReference type="ChEBI" id="CHEBI:15378"/>
        <dbReference type="ChEBI" id="CHEBI:15678"/>
        <dbReference type="ChEBI" id="CHEBI:16526"/>
        <dbReference type="ChEBI" id="CHEBI:58639"/>
        <dbReference type="EC" id="4.1.1.97"/>
    </reaction>
</comment>
<feature type="domain" description="Oxo-4-hydroxy-4-carboxy-5-ureidoimidazoline decarboxylase" evidence="8">
    <location>
        <begin position="6"/>
        <end position="159"/>
    </location>
</feature>
<reference evidence="9 10" key="1">
    <citation type="submission" date="2018-11" db="EMBL/GenBank/DDBJ databases">
        <authorList>
            <person name="Mardanov A.V."/>
            <person name="Ravin N.V."/>
            <person name="Dedysh S.N."/>
        </authorList>
    </citation>
    <scope>NUCLEOTIDE SEQUENCE [LARGE SCALE GENOMIC DNA]</scope>
    <source>
        <strain evidence="9 10">AF10</strain>
    </source>
</reference>
<dbReference type="GO" id="GO:0051997">
    <property type="term" value="F:2-oxo-4-hydroxy-4-carboxy-5-ureidoimidazoline decarboxylase activity"/>
    <property type="evidence" value="ECO:0007669"/>
    <property type="project" value="UniProtKB-EC"/>
</dbReference>
<reference evidence="10" key="2">
    <citation type="submission" date="2019-02" db="EMBL/GenBank/DDBJ databases">
        <title>Granulicella sibirica sp. nov., a psychrotolerant acidobacterium isolated from an organic soil layer in forested tundra, West Siberia.</title>
        <authorList>
            <person name="Oshkin I.Y."/>
            <person name="Kulichevskaya I.S."/>
            <person name="Rijpstra W.I.C."/>
            <person name="Sinninghe Damste J.S."/>
            <person name="Rakitin A.L."/>
            <person name="Ravin N.V."/>
            <person name="Dedysh S.N."/>
        </authorList>
    </citation>
    <scope>NUCLEOTIDE SEQUENCE [LARGE SCALE GENOMIC DNA]</scope>
    <source>
        <strain evidence="10">AF10</strain>
    </source>
</reference>